<evidence type="ECO:0000313" key="3">
    <source>
        <dbReference type="Proteomes" id="UP001168972"/>
    </source>
</evidence>
<organism evidence="2 3">
    <name type="scientific">Microctonus hyperodae</name>
    <name type="common">Parasitoid wasp</name>
    <dbReference type="NCBI Taxonomy" id="165561"/>
    <lineage>
        <taxon>Eukaryota</taxon>
        <taxon>Metazoa</taxon>
        <taxon>Ecdysozoa</taxon>
        <taxon>Arthropoda</taxon>
        <taxon>Hexapoda</taxon>
        <taxon>Insecta</taxon>
        <taxon>Pterygota</taxon>
        <taxon>Neoptera</taxon>
        <taxon>Endopterygota</taxon>
        <taxon>Hymenoptera</taxon>
        <taxon>Apocrita</taxon>
        <taxon>Ichneumonoidea</taxon>
        <taxon>Braconidae</taxon>
        <taxon>Euphorinae</taxon>
        <taxon>Microctonus</taxon>
    </lineage>
</organism>
<protein>
    <submittedName>
        <fullName evidence="2">Uncharacterized protein</fullName>
    </submittedName>
</protein>
<accession>A0AA39FUI0</accession>
<gene>
    <name evidence="2" type="ORF">PV327_009278</name>
</gene>
<feature type="compositionally biased region" description="Polar residues" evidence="1">
    <location>
        <begin position="137"/>
        <end position="148"/>
    </location>
</feature>
<comment type="caution">
    <text evidence="2">The sequence shown here is derived from an EMBL/GenBank/DDBJ whole genome shotgun (WGS) entry which is preliminary data.</text>
</comment>
<evidence type="ECO:0000313" key="2">
    <source>
        <dbReference type="EMBL" id="KAK0175534.1"/>
    </source>
</evidence>
<feature type="region of interest" description="Disordered" evidence="1">
    <location>
        <begin position="123"/>
        <end position="148"/>
    </location>
</feature>
<name>A0AA39FUI0_MICHY</name>
<dbReference type="AlphaFoldDB" id="A0AA39FUI0"/>
<reference evidence="2" key="2">
    <citation type="submission" date="2023-03" db="EMBL/GenBank/DDBJ databases">
        <authorList>
            <person name="Inwood S.N."/>
            <person name="Skelly J.G."/>
            <person name="Guhlin J."/>
            <person name="Harrop T.W.R."/>
            <person name="Goldson S.G."/>
            <person name="Dearden P.K."/>
        </authorList>
    </citation>
    <scope>NUCLEOTIDE SEQUENCE</scope>
    <source>
        <strain evidence="2">Lincoln</strain>
        <tissue evidence="2">Whole body</tissue>
    </source>
</reference>
<sequence>MRDTMKLHYMYWTLLLISFISSGVLFLIVASEGIPETVSKFKNKHELLDNITVRDIGKNNEEIIETLNLLNSEFELELNNKAEQENKYSVDELTINDGNSASDIPQANNLNVLKESLTQQPNLSQGKKLQRYKSSHTGHFSSGNVNEF</sequence>
<proteinExistence type="predicted"/>
<evidence type="ECO:0000256" key="1">
    <source>
        <dbReference type="SAM" id="MobiDB-lite"/>
    </source>
</evidence>
<dbReference type="EMBL" id="JAQQBR010000005">
    <property type="protein sequence ID" value="KAK0175534.1"/>
    <property type="molecule type" value="Genomic_DNA"/>
</dbReference>
<keyword evidence="3" id="KW-1185">Reference proteome</keyword>
<reference evidence="2" key="1">
    <citation type="journal article" date="2023" name="bioRxiv">
        <title>Scaffold-level genome assemblies of two parasitoid biocontrol wasps reveal the parthenogenesis mechanism and an associated novel virus.</title>
        <authorList>
            <person name="Inwood S."/>
            <person name="Skelly J."/>
            <person name="Guhlin J."/>
            <person name="Harrop T."/>
            <person name="Goldson S."/>
            <person name="Dearden P."/>
        </authorList>
    </citation>
    <scope>NUCLEOTIDE SEQUENCE</scope>
    <source>
        <strain evidence="2">Lincoln</strain>
        <tissue evidence="2">Whole body</tissue>
    </source>
</reference>
<dbReference type="Proteomes" id="UP001168972">
    <property type="component" value="Unassembled WGS sequence"/>
</dbReference>